<reference evidence="1 2" key="1">
    <citation type="submission" date="2023-02" db="EMBL/GenBank/DDBJ databases">
        <title>LHISI_Scaffold_Assembly.</title>
        <authorList>
            <person name="Stuart O.P."/>
            <person name="Cleave R."/>
            <person name="Magrath M.J.L."/>
            <person name="Mikheyev A.S."/>
        </authorList>
    </citation>
    <scope>NUCLEOTIDE SEQUENCE [LARGE SCALE GENOMIC DNA]</scope>
    <source>
        <strain evidence="1">Daus_M_001</strain>
        <tissue evidence="1">Leg muscle</tissue>
    </source>
</reference>
<keyword evidence="2" id="KW-1185">Reference proteome</keyword>
<dbReference type="Proteomes" id="UP001159363">
    <property type="component" value="Chromosome 6"/>
</dbReference>
<name>A0ABQ9H466_9NEOP</name>
<proteinExistence type="predicted"/>
<dbReference type="EMBL" id="JARBHB010000007">
    <property type="protein sequence ID" value="KAJ8879089.1"/>
    <property type="molecule type" value="Genomic_DNA"/>
</dbReference>
<protein>
    <submittedName>
        <fullName evidence="1">Uncharacterized protein</fullName>
    </submittedName>
</protein>
<gene>
    <name evidence="1" type="ORF">PR048_019695</name>
</gene>
<comment type="caution">
    <text evidence="1">The sequence shown here is derived from an EMBL/GenBank/DDBJ whole genome shotgun (WGS) entry which is preliminary data.</text>
</comment>
<evidence type="ECO:0000313" key="1">
    <source>
        <dbReference type="EMBL" id="KAJ8879089.1"/>
    </source>
</evidence>
<evidence type="ECO:0000313" key="2">
    <source>
        <dbReference type="Proteomes" id="UP001159363"/>
    </source>
</evidence>
<accession>A0ABQ9H466</accession>
<sequence length="145" mass="16472">MVQDLSCSLASEACDVLLDELEKKRPWVRGLPQRRGTCGASVQLLSELRFDDPAKYRSRNSFRTLKQHFRVSKAALSRFIPDVCNALNECLSKYIKLSLQQSVRIETLTSNAVIRDQQIGSFYCEENAIVYESCSLVKFPVHVTP</sequence>
<organism evidence="1 2">
    <name type="scientific">Dryococelus australis</name>
    <dbReference type="NCBI Taxonomy" id="614101"/>
    <lineage>
        <taxon>Eukaryota</taxon>
        <taxon>Metazoa</taxon>
        <taxon>Ecdysozoa</taxon>
        <taxon>Arthropoda</taxon>
        <taxon>Hexapoda</taxon>
        <taxon>Insecta</taxon>
        <taxon>Pterygota</taxon>
        <taxon>Neoptera</taxon>
        <taxon>Polyneoptera</taxon>
        <taxon>Phasmatodea</taxon>
        <taxon>Verophasmatodea</taxon>
        <taxon>Anareolatae</taxon>
        <taxon>Phasmatidae</taxon>
        <taxon>Eurycanthinae</taxon>
        <taxon>Dryococelus</taxon>
    </lineage>
</organism>